<dbReference type="AlphaFoldDB" id="A0A284S734"/>
<reference evidence="3" key="1">
    <citation type="journal article" date="2017" name="Nat. Ecol. Evol.">
        <title>Genome expansion and lineage-specific genetic innovations in the forest pathogenic fungi Armillaria.</title>
        <authorList>
            <person name="Sipos G."/>
            <person name="Prasanna A.N."/>
            <person name="Walter M.C."/>
            <person name="O'Connor E."/>
            <person name="Balint B."/>
            <person name="Krizsan K."/>
            <person name="Kiss B."/>
            <person name="Hess J."/>
            <person name="Varga T."/>
            <person name="Slot J."/>
            <person name="Riley R."/>
            <person name="Boka B."/>
            <person name="Rigling D."/>
            <person name="Barry K."/>
            <person name="Lee J."/>
            <person name="Mihaltcheva S."/>
            <person name="LaButti K."/>
            <person name="Lipzen A."/>
            <person name="Waldron R."/>
            <person name="Moloney N.M."/>
            <person name="Sperisen C."/>
            <person name="Kredics L."/>
            <person name="Vagvoelgyi C."/>
            <person name="Patrignani A."/>
            <person name="Fitzpatrick D."/>
            <person name="Nagy I."/>
            <person name="Doyle S."/>
            <person name="Anderson J.B."/>
            <person name="Grigoriev I.V."/>
            <person name="Gueldener U."/>
            <person name="Muensterkoetter M."/>
            <person name="Nagy L.G."/>
        </authorList>
    </citation>
    <scope>NUCLEOTIDE SEQUENCE [LARGE SCALE GENOMIC DNA]</scope>
    <source>
        <strain evidence="3">C18/9</strain>
    </source>
</reference>
<proteinExistence type="predicted"/>
<feature type="compositionally biased region" description="Basic and acidic residues" evidence="1">
    <location>
        <begin position="49"/>
        <end position="113"/>
    </location>
</feature>
<feature type="region of interest" description="Disordered" evidence="1">
    <location>
        <begin position="472"/>
        <end position="522"/>
    </location>
</feature>
<dbReference type="Proteomes" id="UP000219338">
    <property type="component" value="Unassembled WGS sequence"/>
</dbReference>
<feature type="compositionally biased region" description="Basic and acidic residues" evidence="1">
    <location>
        <begin position="508"/>
        <end position="522"/>
    </location>
</feature>
<feature type="compositionally biased region" description="Acidic residues" evidence="1">
    <location>
        <begin position="479"/>
        <end position="507"/>
    </location>
</feature>
<evidence type="ECO:0000313" key="2">
    <source>
        <dbReference type="EMBL" id="SJL16827.1"/>
    </source>
</evidence>
<evidence type="ECO:0000256" key="1">
    <source>
        <dbReference type="SAM" id="MobiDB-lite"/>
    </source>
</evidence>
<organism evidence="2 3">
    <name type="scientific">Armillaria ostoyae</name>
    <name type="common">Armillaria root rot fungus</name>
    <dbReference type="NCBI Taxonomy" id="47428"/>
    <lineage>
        <taxon>Eukaryota</taxon>
        <taxon>Fungi</taxon>
        <taxon>Dikarya</taxon>
        <taxon>Basidiomycota</taxon>
        <taxon>Agaricomycotina</taxon>
        <taxon>Agaricomycetes</taxon>
        <taxon>Agaricomycetidae</taxon>
        <taxon>Agaricales</taxon>
        <taxon>Marasmiineae</taxon>
        <taxon>Physalacriaceae</taxon>
        <taxon>Armillaria</taxon>
    </lineage>
</organism>
<gene>
    <name evidence="2" type="ORF">ARMOST_20356</name>
</gene>
<dbReference type="EMBL" id="FUEG01000038">
    <property type="protein sequence ID" value="SJL16827.1"/>
    <property type="molecule type" value="Genomic_DNA"/>
</dbReference>
<keyword evidence="3" id="KW-1185">Reference proteome</keyword>
<accession>A0A284S734</accession>
<evidence type="ECO:0000313" key="3">
    <source>
        <dbReference type="Proteomes" id="UP000219338"/>
    </source>
</evidence>
<feature type="compositionally biased region" description="Basic and acidic residues" evidence="1">
    <location>
        <begin position="134"/>
        <end position="171"/>
    </location>
</feature>
<protein>
    <submittedName>
        <fullName evidence="2">Uncharacterized protein</fullName>
    </submittedName>
</protein>
<name>A0A284S734_ARMOS</name>
<feature type="region of interest" description="Disordered" evidence="1">
    <location>
        <begin position="49"/>
        <end position="221"/>
    </location>
</feature>
<sequence length="522" mass="58591">MEEKYEEALEVHKEWKAIQVKEAWLEKLMVDKEARVEKLKSLQKLEEEQKVAEEKKMEEERQAAILKEKQEAEEKPKELDELKAKEIADVAAKKKQDDLKKREEKKLQKEQKKKEKAAKAGKGNGAVRTVEAALVDKEKGMDGDTEGEKSEATKEKALQKLREKCDRKQKASESAVSTVGGGGGGKKQKCPMESSSVVAESKEEGVPGPSKKMKVEVTGPAENEKELEGNKYCIWCRQDRAKCFTHPGSMKTSQGHTCSCCKTKKAACSFNKGNSVSITVSSEEVSDALQKLMSTVNALVNKVDQLTGEVIFLQSCVRDFIDNFDTEDIQSPEDMLSVSNVEEWNVSCLKLEDLKGINSKALQRVMQWRLDKDMVQLQAQGPAEPKKMNTDDPYEISNCEFWYSIRGAGKLEEMKLQMWKAYLHKHHCKEFFVEDSDLWEEILDGKVQKVQKPYRPDLSIAALDGLFLLDNDPKGVTTSEDDEDSLEGEESESAGGEEDAPVEGVEDVEMKEVADVMGAKDT</sequence>
<dbReference type="OrthoDB" id="3109335at2759"/>